<name>A0A0N0NKA2_9EURO</name>
<keyword evidence="3" id="KW-1185">Reference proteome</keyword>
<feature type="region of interest" description="Disordered" evidence="1">
    <location>
        <begin position="298"/>
        <end position="318"/>
    </location>
</feature>
<dbReference type="EMBL" id="LFJN01000023">
    <property type="protein sequence ID" value="KPI37599.1"/>
    <property type="molecule type" value="Genomic_DNA"/>
</dbReference>
<evidence type="ECO:0000313" key="2">
    <source>
        <dbReference type="EMBL" id="KPI37599.1"/>
    </source>
</evidence>
<sequence length="386" mass="43960">MIRSTWAKLVWPSDKQSSSNFYELSDILRESLESPIPEDPRIGWQPYSEVEKSRYLPSARLPRSRYTAHADLEEYHADDELSELPSPVQAEAQTNIDLVSANEDRSGLASTTKDRSPDLSSFSYYYYIDPDLVPESVPSETPTIIRRDLLDQREGQALSPCEPISRADEWRQEVVRSQDLGLGQDDAPLDEPRSSVYQRLHDTPVESGDTEHAIRTWQGTTAVGSLDSPKMPPPSFMEQFQLKPAAGVDEEEDLFTHAEEVEDETVSESSSSSRTVRSLLLEEDTSKVLEFGEELRQEAPRRVRTRRRRSTGGSSVRTRQFRLSLHKDPAKALADLSDYQAVFRKIRGDSGIRPEQIEDRLQRLTTMLNKREATVEELGSFWEVQK</sequence>
<accession>A0A0N0NKA2</accession>
<gene>
    <name evidence="2" type="ORF">AB675_3971</name>
</gene>
<feature type="compositionally biased region" description="Basic and acidic residues" evidence="1">
    <location>
        <begin position="102"/>
        <end position="115"/>
    </location>
</feature>
<protein>
    <submittedName>
        <fullName evidence="2">Uncharacterized protein</fullName>
    </submittedName>
</protein>
<evidence type="ECO:0000256" key="1">
    <source>
        <dbReference type="SAM" id="MobiDB-lite"/>
    </source>
</evidence>
<proteinExistence type="predicted"/>
<dbReference type="AlphaFoldDB" id="A0A0N0NKA2"/>
<dbReference type="VEuPathDB" id="FungiDB:AB675_3971"/>
<comment type="caution">
    <text evidence="2">The sequence shown here is derived from an EMBL/GenBank/DDBJ whole genome shotgun (WGS) entry which is preliminary data.</text>
</comment>
<organism evidence="2 3">
    <name type="scientific">Cyphellophora attinorum</name>
    <dbReference type="NCBI Taxonomy" id="1664694"/>
    <lineage>
        <taxon>Eukaryota</taxon>
        <taxon>Fungi</taxon>
        <taxon>Dikarya</taxon>
        <taxon>Ascomycota</taxon>
        <taxon>Pezizomycotina</taxon>
        <taxon>Eurotiomycetes</taxon>
        <taxon>Chaetothyriomycetidae</taxon>
        <taxon>Chaetothyriales</taxon>
        <taxon>Cyphellophoraceae</taxon>
        <taxon>Cyphellophora</taxon>
    </lineage>
</organism>
<dbReference type="GeneID" id="28735951"/>
<reference evidence="2 3" key="1">
    <citation type="submission" date="2015-06" db="EMBL/GenBank/DDBJ databases">
        <title>Draft genome of the ant-associated black yeast Phialophora attae CBS 131958.</title>
        <authorList>
            <person name="Moreno L.F."/>
            <person name="Stielow B.J."/>
            <person name="de Hoog S."/>
            <person name="Vicente V.A."/>
            <person name="Weiss V.A."/>
            <person name="de Vries M."/>
            <person name="Cruz L.M."/>
            <person name="Souza E.M."/>
        </authorList>
    </citation>
    <scope>NUCLEOTIDE SEQUENCE [LARGE SCALE GENOMIC DNA]</scope>
    <source>
        <strain evidence="2 3">CBS 131958</strain>
    </source>
</reference>
<dbReference type="RefSeq" id="XP_017997562.1">
    <property type="nucleotide sequence ID" value="XM_018144071.1"/>
</dbReference>
<feature type="region of interest" description="Disordered" evidence="1">
    <location>
        <begin position="95"/>
        <end position="115"/>
    </location>
</feature>
<evidence type="ECO:0000313" key="3">
    <source>
        <dbReference type="Proteomes" id="UP000038010"/>
    </source>
</evidence>
<dbReference type="Proteomes" id="UP000038010">
    <property type="component" value="Unassembled WGS sequence"/>
</dbReference>